<sequence length="169" mass="19580">MQKWTQDLWKAVVAEVERLHGSMNQKQTSMENLSQEVLESKKFLWEELEDVQAEMRLIYQKLKDQEVDITRNLVNIKKLRENQVRCTKFLAQLRNRGDASETVDHKPGNNKGNDDVCTHCKSLSSYSIRSEKSGPRMRKQRSHPHPHPKASSPVSFMSDSALHQHRGNS</sequence>
<protein>
    <submittedName>
        <fullName evidence="1">Uncharacterized protein</fullName>
    </submittedName>
</protein>
<gene>
    <name evidence="1" type="ORF">K3G42_032331</name>
</gene>
<organism evidence="1 2">
    <name type="scientific">Sphaerodactylus townsendi</name>
    <dbReference type="NCBI Taxonomy" id="933632"/>
    <lineage>
        <taxon>Eukaryota</taxon>
        <taxon>Metazoa</taxon>
        <taxon>Chordata</taxon>
        <taxon>Craniata</taxon>
        <taxon>Vertebrata</taxon>
        <taxon>Euteleostomi</taxon>
        <taxon>Lepidosauria</taxon>
        <taxon>Squamata</taxon>
        <taxon>Bifurcata</taxon>
        <taxon>Gekkota</taxon>
        <taxon>Sphaerodactylidae</taxon>
        <taxon>Sphaerodactylus</taxon>
    </lineage>
</organism>
<reference evidence="1" key="1">
    <citation type="submission" date="2021-08" db="EMBL/GenBank/DDBJ databases">
        <title>The first chromosome-level gecko genome reveals the dynamic sex chromosomes of Neotropical dwarf geckos (Sphaerodactylidae: Sphaerodactylus).</title>
        <authorList>
            <person name="Pinto B.J."/>
            <person name="Keating S.E."/>
            <person name="Gamble T."/>
        </authorList>
    </citation>
    <scope>NUCLEOTIDE SEQUENCE</scope>
    <source>
        <strain evidence="1">TG3544</strain>
    </source>
</reference>
<dbReference type="EMBL" id="CM037616">
    <property type="protein sequence ID" value="KAH7993797.1"/>
    <property type="molecule type" value="Genomic_DNA"/>
</dbReference>
<name>A0ACB8ENB4_9SAUR</name>
<comment type="caution">
    <text evidence="1">The sequence shown here is derived from an EMBL/GenBank/DDBJ whole genome shotgun (WGS) entry which is preliminary data.</text>
</comment>
<evidence type="ECO:0000313" key="1">
    <source>
        <dbReference type="EMBL" id="KAH7993797.1"/>
    </source>
</evidence>
<dbReference type="Proteomes" id="UP000827872">
    <property type="component" value="Linkage Group LG03"/>
</dbReference>
<evidence type="ECO:0000313" key="2">
    <source>
        <dbReference type="Proteomes" id="UP000827872"/>
    </source>
</evidence>
<proteinExistence type="predicted"/>
<accession>A0ACB8ENB4</accession>
<keyword evidence="2" id="KW-1185">Reference proteome</keyword>